<dbReference type="InterPro" id="IPR000014">
    <property type="entry name" value="PAS"/>
</dbReference>
<evidence type="ECO:0000313" key="10">
    <source>
        <dbReference type="EMBL" id="CEJ06343.1"/>
    </source>
</evidence>
<reference evidence="10" key="1">
    <citation type="submission" date="2014-11" db="EMBL/GenBank/DDBJ databases">
        <authorList>
            <person name="Hornung B.V."/>
        </authorList>
    </citation>
    <scope>NUCLEOTIDE SEQUENCE</scope>
    <source>
        <strain evidence="10">INE</strain>
    </source>
</reference>
<keyword evidence="6" id="KW-0175">Coiled coil</keyword>
<dbReference type="Gene3D" id="1.10.10.60">
    <property type="entry name" value="Homeodomain-like"/>
    <property type="match status" value="1"/>
</dbReference>
<dbReference type="Proteomes" id="UP001071230">
    <property type="component" value="Unassembled WGS sequence"/>
</dbReference>
<dbReference type="InterPro" id="IPR058031">
    <property type="entry name" value="AAA_lid_NorR"/>
</dbReference>
<dbReference type="SUPFAM" id="SSF52540">
    <property type="entry name" value="P-loop containing nucleoside triphosphate hydrolases"/>
    <property type="match status" value="1"/>
</dbReference>
<dbReference type="SUPFAM" id="SSF46689">
    <property type="entry name" value="Homeodomain-like"/>
    <property type="match status" value="1"/>
</dbReference>
<accession>A0A8S0X6T4</accession>
<sequence>MSNFMKTRKFIEFCHGAFDNLPILVDFLDADGKIIYMNKVFADFLRIPLEDIIGRIVTDVNPTSKFMETLKAQKADIAMRHTFPSAGKEAIVHRIPIFGNDGELLGGFGMVVFEQVDQIIGIIKQYENLDRELRMYKNELAKINTAKYSIQDILGDSPAIARCKKQLQKCSGISLNVLIFGESGVGKELVAHALHNLSSRHDQPFVGINCSAIPEHLLESELFGYEEGSFTGAKRGGNIGKFELADGGTIFLDEIGDMPYYMQAKLLRVLQEKEITKIGGKNPTAIDVRVICATHKDLPLMIKNGEFRDDLYYRLNVLTIEVPPLRERSEDISQLVRVFLDSFWKESGLFRKMSKPAMDVLRKYDWPGNIRELKNVVHKMAVNADDTEITINDLPKNILNASFESDFRFANMGLNDVLRSIEKRMIRAALDEAKLNKSLAAAKLDIPRVTLYRKMKEYKLE</sequence>
<evidence type="ECO:0000256" key="4">
    <source>
        <dbReference type="ARBA" id="ARBA00023125"/>
    </source>
</evidence>
<keyword evidence="3" id="KW-0805">Transcription regulation</keyword>
<gene>
    <name evidence="10" type="ORF">DEACI_0791</name>
    <name evidence="9" type="ORF">DEACI_3479</name>
</gene>
<evidence type="ECO:0000313" key="9">
    <source>
        <dbReference type="EMBL" id="CAA7602800.1"/>
    </source>
</evidence>
<dbReference type="Proteomes" id="UP000836597">
    <property type="component" value="Chromosome"/>
</dbReference>
<dbReference type="GO" id="GO:0005524">
    <property type="term" value="F:ATP binding"/>
    <property type="evidence" value="ECO:0007669"/>
    <property type="project" value="UniProtKB-KW"/>
</dbReference>
<dbReference type="GO" id="GO:0006355">
    <property type="term" value="P:regulation of DNA-templated transcription"/>
    <property type="evidence" value="ECO:0007669"/>
    <property type="project" value="InterPro"/>
</dbReference>
<keyword evidence="11" id="KW-1185">Reference proteome</keyword>
<evidence type="ECO:0000259" key="7">
    <source>
        <dbReference type="PROSITE" id="PS50045"/>
    </source>
</evidence>
<dbReference type="InterPro" id="IPR002078">
    <property type="entry name" value="Sigma_54_int"/>
</dbReference>
<dbReference type="Pfam" id="PF02954">
    <property type="entry name" value="HTH_8"/>
    <property type="match status" value="1"/>
</dbReference>
<dbReference type="PROSITE" id="PS50112">
    <property type="entry name" value="PAS"/>
    <property type="match status" value="1"/>
</dbReference>
<keyword evidence="1" id="KW-0547">Nucleotide-binding</keyword>
<evidence type="ECO:0000256" key="6">
    <source>
        <dbReference type="SAM" id="Coils"/>
    </source>
</evidence>
<feature type="coiled-coil region" evidence="6">
    <location>
        <begin position="119"/>
        <end position="146"/>
    </location>
</feature>
<dbReference type="GO" id="GO:0043565">
    <property type="term" value="F:sequence-specific DNA binding"/>
    <property type="evidence" value="ECO:0007669"/>
    <property type="project" value="InterPro"/>
</dbReference>
<dbReference type="InterPro" id="IPR025944">
    <property type="entry name" value="Sigma_54_int_dom_CS"/>
</dbReference>
<name>A0A8S0X6T4_9FIRM</name>
<reference evidence="9" key="2">
    <citation type="submission" date="2020-01" db="EMBL/GenBank/DDBJ databases">
        <authorList>
            <person name="Hornung B."/>
        </authorList>
    </citation>
    <scope>NUCLEOTIDE SEQUENCE</scope>
    <source>
        <strain evidence="9">PacBioINE</strain>
    </source>
</reference>
<dbReference type="Gene3D" id="3.40.50.300">
    <property type="entry name" value="P-loop containing nucleotide triphosphate hydrolases"/>
    <property type="match status" value="1"/>
</dbReference>
<dbReference type="PRINTS" id="PR01590">
    <property type="entry name" value="HTHFIS"/>
</dbReference>
<evidence type="ECO:0000256" key="3">
    <source>
        <dbReference type="ARBA" id="ARBA00023015"/>
    </source>
</evidence>
<dbReference type="InterPro" id="IPR025662">
    <property type="entry name" value="Sigma_54_int_dom_ATP-bd_1"/>
</dbReference>
<feature type="domain" description="PAS" evidence="8">
    <location>
        <begin position="28"/>
        <end position="55"/>
    </location>
</feature>
<organism evidence="9">
    <name type="scientific">Acididesulfobacillus acetoxydans</name>
    <dbReference type="NCBI Taxonomy" id="1561005"/>
    <lineage>
        <taxon>Bacteria</taxon>
        <taxon>Bacillati</taxon>
        <taxon>Bacillota</taxon>
        <taxon>Clostridia</taxon>
        <taxon>Eubacteriales</taxon>
        <taxon>Peptococcaceae</taxon>
        <taxon>Acididesulfobacillus</taxon>
    </lineage>
</organism>
<dbReference type="InterPro" id="IPR002197">
    <property type="entry name" value="HTH_Fis"/>
</dbReference>
<dbReference type="InterPro" id="IPR027417">
    <property type="entry name" value="P-loop_NTPase"/>
</dbReference>
<evidence type="ECO:0000259" key="8">
    <source>
        <dbReference type="PROSITE" id="PS50112"/>
    </source>
</evidence>
<keyword evidence="4" id="KW-0238">DNA-binding</keyword>
<protein>
    <submittedName>
        <fullName evidence="9">RNA polymerase sigma factor 54 interaction domain protein</fullName>
    </submittedName>
    <submittedName>
        <fullName evidence="10">Signal-transduction and transcriptional-control protein</fullName>
    </submittedName>
</protein>
<evidence type="ECO:0000256" key="2">
    <source>
        <dbReference type="ARBA" id="ARBA00022840"/>
    </source>
</evidence>
<evidence type="ECO:0000313" key="11">
    <source>
        <dbReference type="Proteomes" id="UP001071230"/>
    </source>
</evidence>
<dbReference type="PANTHER" id="PTHR32071">
    <property type="entry name" value="TRANSCRIPTIONAL REGULATORY PROTEIN"/>
    <property type="match status" value="1"/>
</dbReference>
<keyword evidence="2" id="KW-0067">ATP-binding</keyword>
<dbReference type="InterPro" id="IPR035965">
    <property type="entry name" value="PAS-like_dom_sf"/>
</dbReference>
<dbReference type="InterPro" id="IPR003593">
    <property type="entry name" value="AAA+_ATPase"/>
</dbReference>
<dbReference type="Pfam" id="PF08448">
    <property type="entry name" value="PAS_4"/>
    <property type="match status" value="1"/>
</dbReference>
<dbReference type="CDD" id="cd00009">
    <property type="entry name" value="AAA"/>
    <property type="match status" value="1"/>
</dbReference>
<dbReference type="Pfam" id="PF25601">
    <property type="entry name" value="AAA_lid_14"/>
    <property type="match status" value="1"/>
</dbReference>
<dbReference type="SMART" id="SM00382">
    <property type="entry name" value="AAA"/>
    <property type="match status" value="1"/>
</dbReference>
<dbReference type="EMBL" id="CDGJ01000027">
    <property type="protein sequence ID" value="CEJ06343.1"/>
    <property type="molecule type" value="Genomic_DNA"/>
</dbReference>
<dbReference type="InterPro" id="IPR009057">
    <property type="entry name" value="Homeodomain-like_sf"/>
</dbReference>
<dbReference type="PANTHER" id="PTHR32071:SF57">
    <property type="entry name" value="C4-DICARBOXYLATE TRANSPORT TRANSCRIPTIONAL REGULATORY PROTEIN DCTD"/>
    <property type="match status" value="1"/>
</dbReference>
<proteinExistence type="predicted"/>
<dbReference type="FunFam" id="3.40.50.300:FF:000006">
    <property type="entry name" value="DNA-binding transcriptional regulator NtrC"/>
    <property type="match status" value="1"/>
</dbReference>
<dbReference type="PROSITE" id="PS00676">
    <property type="entry name" value="SIGMA54_INTERACT_2"/>
    <property type="match status" value="1"/>
</dbReference>
<dbReference type="PROSITE" id="PS00675">
    <property type="entry name" value="SIGMA54_INTERACT_1"/>
    <property type="match status" value="1"/>
</dbReference>
<keyword evidence="5" id="KW-0804">Transcription</keyword>
<dbReference type="RefSeq" id="WP_240986119.1">
    <property type="nucleotide sequence ID" value="NZ_CDGJ01000027.1"/>
</dbReference>
<dbReference type="SUPFAM" id="SSF55785">
    <property type="entry name" value="PYP-like sensor domain (PAS domain)"/>
    <property type="match status" value="1"/>
</dbReference>
<evidence type="ECO:0000256" key="5">
    <source>
        <dbReference type="ARBA" id="ARBA00023163"/>
    </source>
</evidence>
<dbReference type="EMBL" id="LR746496">
    <property type="protein sequence ID" value="CAA7602800.1"/>
    <property type="molecule type" value="Genomic_DNA"/>
</dbReference>
<dbReference type="AlphaFoldDB" id="A0A8S0X6T4"/>
<dbReference type="Pfam" id="PF00158">
    <property type="entry name" value="Sigma54_activat"/>
    <property type="match status" value="1"/>
</dbReference>
<feature type="domain" description="Sigma-54 factor interaction" evidence="7">
    <location>
        <begin position="153"/>
        <end position="382"/>
    </location>
</feature>
<dbReference type="PROSITE" id="PS00688">
    <property type="entry name" value="SIGMA54_INTERACT_3"/>
    <property type="match status" value="1"/>
</dbReference>
<evidence type="ECO:0000256" key="1">
    <source>
        <dbReference type="ARBA" id="ARBA00022741"/>
    </source>
</evidence>
<dbReference type="KEGG" id="aacx:DEACI_3479"/>
<dbReference type="Gene3D" id="3.30.450.20">
    <property type="entry name" value="PAS domain"/>
    <property type="match status" value="1"/>
</dbReference>
<dbReference type="Gene3D" id="1.10.8.60">
    <property type="match status" value="1"/>
</dbReference>
<dbReference type="PROSITE" id="PS50045">
    <property type="entry name" value="SIGMA54_INTERACT_4"/>
    <property type="match status" value="1"/>
</dbReference>
<dbReference type="InterPro" id="IPR025943">
    <property type="entry name" value="Sigma_54_int_dom_ATP-bd_2"/>
</dbReference>
<dbReference type="InterPro" id="IPR013656">
    <property type="entry name" value="PAS_4"/>
</dbReference>